<evidence type="ECO:0000256" key="1">
    <source>
        <dbReference type="SAM" id="Phobius"/>
    </source>
</evidence>
<gene>
    <name evidence="2" type="ORF">ACFOHH_21480</name>
</gene>
<dbReference type="EMBL" id="JBHRSP010000039">
    <property type="protein sequence ID" value="MFC3075697.1"/>
    <property type="molecule type" value="Genomic_DNA"/>
</dbReference>
<protein>
    <submittedName>
        <fullName evidence="2">Uncharacterized protein</fullName>
    </submittedName>
</protein>
<feature type="transmembrane region" description="Helical" evidence="1">
    <location>
        <begin position="55"/>
        <end position="77"/>
    </location>
</feature>
<organism evidence="2 3">
    <name type="scientific">Shinella pollutisoli</name>
    <dbReference type="NCBI Taxonomy" id="2250594"/>
    <lineage>
        <taxon>Bacteria</taxon>
        <taxon>Pseudomonadati</taxon>
        <taxon>Pseudomonadota</taxon>
        <taxon>Alphaproteobacteria</taxon>
        <taxon>Hyphomicrobiales</taxon>
        <taxon>Rhizobiaceae</taxon>
        <taxon>Shinella</taxon>
    </lineage>
</organism>
<sequence length="199" mass="22593">MQLRLITALFIFVGSCLPLSLILLAQNLDYSRLQQDFCWKIWEEGCSLPLKNPNFALGIFLACVVCFAVTLIALAAVRPKHEIQLTQVKHVPADLMNYTLPYVVSFMSIDYQETGKFVGFLIFLGWMFWITYRSGQVILNPLLIAFGWRLYDISYHFVGDQTEQAGNALVHGHVAAGERHRQIAIQDILVVKANQSTDR</sequence>
<keyword evidence="1" id="KW-0812">Transmembrane</keyword>
<evidence type="ECO:0000313" key="3">
    <source>
        <dbReference type="Proteomes" id="UP001595377"/>
    </source>
</evidence>
<dbReference type="PROSITE" id="PS51257">
    <property type="entry name" value="PROKAR_LIPOPROTEIN"/>
    <property type="match status" value="1"/>
</dbReference>
<accession>A0ABV7DN55</accession>
<keyword evidence="3" id="KW-1185">Reference proteome</keyword>
<evidence type="ECO:0000313" key="2">
    <source>
        <dbReference type="EMBL" id="MFC3075697.1"/>
    </source>
</evidence>
<keyword evidence="1" id="KW-0472">Membrane</keyword>
<comment type="caution">
    <text evidence="2">The sequence shown here is derived from an EMBL/GenBank/DDBJ whole genome shotgun (WGS) entry which is preliminary data.</text>
</comment>
<dbReference type="Proteomes" id="UP001595377">
    <property type="component" value="Unassembled WGS sequence"/>
</dbReference>
<name>A0ABV7DN55_9HYPH</name>
<feature type="transmembrane region" description="Helical" evidence="1">
    <location>
        <begin position="114"/>
        <end position="132"/>
    </location>
</feature>
<proteinExistence type="predicted"/>
<dbReference type="RefSeq" id="WP_257318416.1">
    <property type="nucleotide sequence ID" value="NZ_JANFDG010000055.1"/>
</dbReference>
<keyword evidence="1" id="KW-1133">Transmembrane helix</keyword>
<reference evidence="3" key="1">
    <citation type="journal article" date="2019" name="Int. J. Syst. Evol. Microbiol.">
        <title>The Global Catalogue of Microorganisms (GCM) 10K type strain sequencing project: providing services to taxonomists for standard genome sequencing and annotation.</title>
        <authorList>
            <consortium name="The Broad Institute Genomics Platform"/>
            <consortium name="The Broad Institute Genome Sequencing Center for Infectious Disease"/>
            <person name="Wu L."/>
            <person name="Ma J."/>
        </authorList>
    </citation>
    <scope>NUCLEOTIDE SEQUENCE [LARGE SCALE GENOMIC DNA]</scope>
    <source>
        <strain evidence="3">KCTC 52677</strain>
    </source>
</reference>